<dbReference type="SUPFAM" id="SSF56954">
    <property type="entry name" value="Outer membrane efflux proteins (OEP)"/>
    <property type="match status" value="1"/>
</dbReference>
<keyword evidence="4" id="KW-1185">Reference proteome</keyword>
<gene>
    <name evidence="3" type="ORF">QC821_05750</name>
</gene>
<organism evidence="3 4">
    <name type="scientific">Franzmannia qiaohouensis</name>
    <dbReference type="NCBI Taxonomy" id="1329370"/>
    <lineage>
        <taxon>Bacteria</taxon>
        <taxon>Pseudomonadati</taxon>
        <taxon>Pseudomonadota</taxon>
        <taxon>Gammaproteobacteria</taxon>
        <taxon>Oceanospirillales</taxon>
        <taxon>Halomonadaceae</taxon>
        <taxon>Franzmannia</taxon>
    </lineage>
</organism>
<protein>
    <submittedName>
        <fullName evidence="3">Efflux transporter outer membrane subunit</fullName>
    </submittedName>
</protein>
<dbReference type="Pfam" id="PF02321">
    <property type="entry name" value="OEP"/>
    <property type="match status" value="2"/>
</dbReference>
<proteinExistence type="inferred from homology"/>
<dbReference type="RefSeq" id="WP_309718195.1">
    <property type="nucleotide sequence ID" value="NZ_JARWAM010000003.1"/>
</dbReference>
<keyword evidence="2" id="KW-0449">Lipoprotein</keyword>
<sequence>MLPLTNDIAVAFLPRRQRAAAIKALPGSKPRLLATWLITTAAALLTGCASIMPQALPETEPGSTAAPVAGQWHAPLPHGGQLTDLSQWWAQFDDPLLLHLIEAGQQVSPTVAQASARLADAQAARVESRAALLPWLDASIGASRGRPGLDAPVATESSAGLQLGWELDLFGAGRAAANAAQARLESSRSGWHDARVSVAAEIATTYVELRACETQVQQAEIDAQSRARTAQITRLVADKGFRPPAEAELANASAAQGNVTLIEQQTQCDLLIKALSALAAQDEAALRRELATATGRLPRPAELAVTTMPAEVLAQRPDIHAAARDVVAASADSDQTRAQRWPRITLAGNIGTTRIASGGISTNGSVWSIGPVTVTLPLFDGGTRRANAQAARVRYQAATTIYAARLREAIRDVEDALVMLDSTAKRSEDAASAADGFARSFEATDASYHAGIASLFELEDTRRSMVAAQSAVIELQRERITAWIRLYRALGGGWPATEVHAAYSEAAVQ</sequence>
<comment type="subcellular location">
    <subcellularLocation>
        <location evidence="2">Cell outer membrane</location>
        <topology evidence="2">Lipid-anchor</topology>
    </subcellularLocation>
</comment>
<dbReference type="InterPro" id="IPR010131">
    <property type="entry name" value="MdtP/NodT-like"/>
</dbReference>
<dbReference type="PANTHER" id="PTHR30203">
    <property type="entry name" value="OUTER MEMBRANE CATION EFFLUX PROTEIN"/>
    <property type="match status" value="1"/>
</dbReference>
<comment type="similarity">
    <text evidence="1 2">Belongs to the outer membrane factor (OMF) (TC 1.B.17) family.</text>
</comment>
<reference evidence="3 4" key="1">
    <citation type="submission" date="2023-04" db="EMBL/GenBank/DDBJ databases">
        <title>A long-awaited taxogenomic arrangement of the family Halomonadaceae.</title>
        <authorList>
            <person name="De La Haba R."/>
            <person name="Chuvochina M."/>
            <person name="Wittouck S."/>
            <person name="Arahal D.R."/>
            <person name="Sanchez-Porro C."/>
            <person name="Hugenholtz P."/>
            <person name="Ventosa A."/>
        </authorList>
    </citation>
    <scope>NUCLEOTIDE SEQUENCE [LARGE SCALE GENOMIC DNA]</scope>
    <source>
        <strain evidence="3 4">DSM 26770</strain>
    </source>
</reference>
<dbReference type="PANTHER" id="PTHR30203:SF29">
    <property type="entry name" value="PROTEIN CYAE"/>
    <property type="match status" value="1"/>
</dbReference>
<dbReference type="Gene3D" id="1.20.1600.10">
    <property type="entry name" value="Outer membrane efflux proteins (OEP)"/>
    <property type="match status" value="1"/>
</dbReference>
<keyword evidence="2" id="KW-0812">Transmembrane</keyword>
<keyword evidence="2" id="KW-1134">Transmembrane beta strand</keyword>
<dbReference type="Proteomes" id="UP001251374">
    <property type="component" value="Unassembled WGS sequence"/>
</dbReference>
<dbReference type="EMBL" id="JARWAM010000003">
    <property type="protein sequence ID" value="MDR5904772.1"/>
    <property type="molecule type" value="Genomic_DNA"/>
</dbReference>
<name>A0ABU1HBD9_9GAMM</name>
<accession>A0ABU1HBD9</accession>
<evidence type="ECO:0000313" key="3">
    <source>
        <dbReference type="EMBL" id="MDR5904772.1"/>
    </source>
</evidence>
<dbReference type="Gene3D" id="2.20.200.10">
    <property type="entry name" value="Outer membrane efflux proteins (OEP)"/>
    <property type="match status" value="1"/>
</dbReference>
<dbReference type="InterPro" id="IPR003423">
    <property type="entry name" value="OMP_efflux"/>
</dbReference>
<evidence type="ECO:0000256" key="2">
    <source>
        <dbReference type="RuleBase" id="RU362097"/>
    </source>
</evidence>
<evidence type="ECO:0000313" key="4">
    <source>
        <dbReference type="Proteomes" id="UP001251374"/>
    </source>
</evidence>
<comment type="caution">
    <text evidence="3">The sequence shown here is derived from an EMBL/GenBank/DDBJ whole genome shotgun (WGS) entry which is preliminary data.</text>
</comment>
<dbReference type="NCBIfam" id="TIGR01845">
    <property type="entry name" value="outer_NodT"/>
    <property type="match status" value="1"/>
</dbReference>
<keyword evidence="2" id="KW-0472">Membrane</keyword>
<keyword evidence="2" id="KW-0564">Palmitate</keyword>
<evidence type="ECO:0000256" key="1">
    <source>
        <dbReference type="ARBA" id="ARBA00007613"/>
    </source>
</evidence>